<feature type="transmembrane region" description="Helical" evidence="1">
    <location>
        <begin position="34"/>
        <end position="54"/>
    </location>
</feature>
<sequence>MPTEKEFGNNPYAAPKSTEIPSIHKADAKGPKGLGGWLIVVAIGLIVSCIRTPLESWQIFGSILSDGSWEVLTTPGTDYYYPLWGPFLIFEMLGNALTVVLGLVALYLFFIKSRRFPKWYIWYLSINVTFLLLDTTLGNLIPAVRDAADSGTMKELLRSMISAAIWIPYMKVSKRVRNLSV</sequence>
<reference evidence="2" key="1">
    <citation type="journal article" date="2014" name="Int. J. Syst. Evol. Microbiol.">
        <title>Complete genome sequence of Corynebacterium casei LMG S-19264T (=DSM 44701T), isolated from a smear-ripened cheese.</title>
        <authorList>
            <consortium name="US DOE Joint Genome Institute (JGI-PGF)"/>
            <person name="Walter F."/>
            <person name="Albersmeier A."/>
            <person name="Kalinowski J."/>
            <person name="Ruckert C."/>
        </authorList>
    </citation>
    <scope>NUCLEOTIDE SEQUENCE</scope>
    <source>
        <strain evidence="2">KCTC 32501</strain>
    </source>
</reference>
<dbReference type="Proteomes" id="UP000614287">
    <property type="component" value="Unassembled WGS sequence"/>
</dbReference>
<evidence type="ECO:0000313" key="3">
    <source>
        <dbReference type="Proteomes" id="UP000614287"/>
    </source>
</evidence>
<feature type="transmembrane region" description="Helical" evidence="1">
    <location>
        <begin position="87"/>
        <end position="109"/>
    </location>
</feature>
<keyword evidence="1" id="KW-1133">Transmembrane helix</keyword>
<organism evidence="2 3">
    <name type="scientific">Formosimonas limnophila</name>
    <dbReference type="NCBI Taxonomy" id="1384487"/>
    <lineage>
        <taxon>Bacteria</taxon>
        <taxon>Pseudomonadati</taxon>
        <taxon>Pseudomonadota</taxon>
        <taxon>Betaproteobacteria</taxon>
        <taxon>Burkholderiales</taxon>
        <taxon>Burkholderiaceae</taxon>
        <taxon>Formosimonas</taxon>
    </lineage>
</organism>
<reference evidence="2" key="2">
    <citation type="submission" date="2020-09" db="EMBL/GenBank/DDBJ databases">
        <authorList>
            <person name="Sun Q."/>
            <person name="Kim S."/>
        </authorList>
    </citation>
    <scope>NUCLEOTIDE SEQUENCE</scope>
    <source>
        <strain evidence="2">KCTC 32501</strain>
    </source>
</reference>
<dbReference type="InterPro" id="IPR019690">
    <property type="entry name" value="DUF2569"/>
</dbReference>
<evidence type="ECO:0000313" key="2">
    <source>
        <dbReference type="EMBL" id="GHA63957.1"/>
    </source>
</evidence>
<proteinExistence type="predicted"/>
<feature type="transmembrane region" description="Helical" evidence="1">
    <location>
        <begin position="156"/>
        <end position="172"/>
    </location>
</feature>
<feature type="transmembrane region" description="Helical" evidence="1">
    <location>
        <begin position="121"/>
        <end position="144"/>
    </location>
</feature>
<dbReference type="AlphaFoldDB" id="A0A8J3FZZ3"/>
<name>A0A8J3FZZ3_9BURK</name>
<comment type="caution">
    <text evidence="2">The sequence shown here is derived from an EMBL/GenBank/DDBJ whole genome shotgun (WGS) entry which is preliminary data.</text>
</comment>
<keyword evidence="1" id="KW-0812">Transmembrane</keyword>
<keyword evidence="3" id="KW-1185">Reference proteome</keyword>
<keyword evidence="1" id="KW-0472">Membrane</keyword>
<gene>
    <name evidence="2" type="ORF">GCM10009007_00330</name>
</gene>
<dbReference type="EMBL" id="BMZG01000001">
    <property type="protein sequence ID" value="GHA63957.1"/>
    <property type="molecule type" value="Genomic_DNA"/>
</dbReference>
<accession>A0A8J3FZZ3</accession>
<protein>
    <submittedName>
        <fullName evidence="2">Membrane protein</fullName>
    </submittedName>
</protein>
<dbReference type="Pfam" id="PF10754">
    <property type="entry name" value="DUF2569"/>
    <property type="match status" value="1"/>
</dbReference>
<evidence type="ECO:0000256" key="1">
    <source>
        <dbReference type="SAM" id="Phobius"/>
    </source>
</evidence>
<dbReference type="RefSeq" id="WP_189490123.1">
    <property type="nucleotide sequence ID" value="NZ_BMZG01000001.1"/>
</dbReference>